<dbReference type="InterPro" id="IPR009028">
    <property type="entry name" value="Coatomer/calthrin_app_sub_C"/>
</dbReference>
<dbReference type="EMBL" id="JAUIZM010000004">
    <property type="protein sequence ID" value="KAK1387257.1"/>
    <property type="molecule type" value="Genomic_DNA"/>
</dbReference>
<feature type="domain" description="Coatomer subunit gamma C-terminal" evidence="1">
    <location>
        <begin position="3"/>
        <end position="86"/>
    </location>
</feature>
<dbReference type="InterPro" id="IPR032154">
    <property type="entry name" value="Coatomer_g_Cpla"/>
</dbReference>
<evidence type="ECO:0000313" key="3">
    <source>
        <dbReference type="Proteomes" id="UP001237642"/>
    </source>
</evidence>
<dbReference type="InterPro" id="IPR012295">
    <property type="entry name" value="TBP_dom_sf"/>
</dbReference>
<dbReference type="GO" id="GO:0000139">
    <property type="term" value="C:Golgi membrane"/>
    <property type="evidence" value="ECO:0007669"/>
    <property type="project" value="TreeGrafter"/>
</dbReference>
<evidence type="ECO:0000259" key="1">
    <source>
        <dbReference type="Pfam" id="PF16381"/>
    </source>
</evidence>
<dbReference type="InterPro" id="IPR017106">
    <property type="entry name" value="Coatomer_gsu"/>
</dbReference>
<comment type="caution">
    <text evidence="2">The sequence shown here is derived from an EMBL/GenBank/DDBJ whole genome shotgun (WGS) entry which is preliminary data.</text>
</comment>
<reference evidence="2" key="1">
    <citation type="submission" date="2023-02" db="EMBL/GenBank/DDBJ databases">
        <title>Genome of toxic invasive species Heracleum sosnowskyi carries increased number of genes despite the absence of recent whole-genome duplications.</title>
        <authorList>
            <person name="Schelkunov M."/>
            <person name="Shtratnikova V."/>
            <person name="Makarenko M."/>
            <person name="Klepikova A."/>
            <person name="Omelchenko D."/>
            <person name="Novikova G."/>
            <person name="Obukhova E."/>
            <person name="Bogdanov V."/>
            <person name="Penin A."/>
            <person name="Logacheva M."/>
        </authorList>
    </citation>
    <scope>NUCLEOTIDE SEQUENCE</scope>
    <source>
        <strain evidence="2">Hsosn_3</strain>
        <tissue evidence="2">Leaf</tissue>
    </source>
</reference>
<dbReference type="Gene3D" id="3.30.310.10">
    <property type="entry name" value="TATA-Binding Protein"/>
    <property type="match status" value="1"/>
</dbReference>
<dbReference type="GO" id="GO:0005793">
    <property type="term" value="C:endoplasmic reticulum-Golgi intermediate compartment"/>
    <property type="evidence" value="ECO:0007669"/>
    <property type="project" value="TreeGrafter"/>
</dbReference>
<accession>A0AAD8MWD8</accession>
<dbReference type="PANTHER" id="PTHR10261">
    <property type="entry name" value="COATOMER SUBUNIT GAMMA"/>
    <property type="match status" value="1"/>
</dbReference>
<dbReference type="Pfam" id="PF16381">
    <property type="entry name" value="Coatomer_g_Cpla"/>
    <property type="match status" value="1"/>
</dbReference>
<dbReference type="PANTHER" id="PTHR10261:SF0">
    <property type="entry name" value="COATOMER SUBUNIT GAMMA-2"/>
    <property type="match status" value="1"/>
</dbReference>
<dbReference type="Proteomes" id="UP001237642">
    <property type="component" value="Unassembled WGS sequence"/>
</dbReference>
<dbReference type="SUPFAM" id="SSF55711">
    <property type="entry name" value="Subdomain of clathrin and coatomer appendage domain"/>
    <property type="match status" value="1"/>
</dbReference>
<dbReference type="AlphaFoldDB" id="A0AAD8MWD8"/>
<organism evidence="2 3">
    <name type="scientific">Heracleum sosnowskyi</name>
    <dbReference type="NCBI Taxonomy" id="360622"/>
    <lineage>
        <taxon>Eukaryota</taxon>
        <taxon>Viridiplantae</taxon>
        <taxon>Streptophyta</taxon>
        <taxon>Embryophyta</taxon>
        <taxon>Tracheophyta</taxon>
        <taxon>Spermatophyta</taxon>
        <taxon>Magnoliopsida</taxon>
        <taxon>eudicotyledons</taxon>
        <taxon>Gunneridae</taxon>
        <taxon>Pentapetalae</taxon>
        <taxon>asterids</taxon>
        <taxon>campanulids</taxon>
        <taxon>Apiales</taxon>
        <taxon>Apiaceae</taxon>
        <taxon>Apioideae</taxon>
        <taxon>apioid superclade</taxon>
        <taxon>Tordylieae</taxon>
        <taxon>Tordyliinae</taxon>
        <taxon>Heracleum</taxon>
    </lineage>
</organism>
<keyword evidence="3" id="KW-1185">Reference proteome</keyword>
<name>A0AAD8MWD8_9APIA</name>
<reference evidence="2" key="2">
    <citation type="submission" date="2023-05" db="EMBL/GenBank/DDBJ databases">
        <authorList>
            <person name="Schelkunov M.I."/>
        </authorList>
    </citation>
    <scope>NUCLEOTIDE SEQUENCE</scope>
    <source>
        <strain evidence="2">Hsosn_3</strain>
        <tissue evidence="2">Leaf</tissue>
    </source>
</reference>
<dbReference type="GO" id="GO:0006886">
    <property type="term" value="P:intracellular protein transport"/>
    <property type="evidence" value="ECO:0007669"/>
    <property type="project" value="InterPro"/>
</dbReference>
<dbReference type="GO" id="GO:0030126">
    <property type="term" value="C:COPI vesicle coat"/>
    <property type="evidence" value="ECO:0007669"/>
    <property type="project" value="TreeGrafter"/>
</dbReference>
<dbReference type="GO" id="GO:0005783">
    <property type="term" value="C:endoplasmic reticulum"/>
    <property type="evidence" value="ECO:0007669"/>
    <property type="project" value="TreeGrafter"/>
</dbReference>
<dbReference type="GO" id="GO:0006888">
    <property type="term" value="P:endoplasmic reticulum to Golgi vesicle-mediated transport"/>
    <property type="evidence" value="ECO:0007669"/>
    <property type="project" value="TreeGrafter"/>
</dbReference>
<evidence type="ECO:0000313" key="2">
    <source>
        <dbReference type="EMBL" id="KAK1387257.1"/>
    </source>
</evidence>
<protein>
    <recommendedName>
        <fullName evidence="1">Coatomer subunit gamma C-terminal domain-containing protein</fullName>
    </recommendedName>
</protein>
<gene>
    <name evidence="2" type="ORF">POM88_015435</name>
</gene>
<dbReference type="GO" id="GO:0006891">
    <property type="term" value="P:intra-Golgi vesicle-mediated transport"/>
    <property type="evidence" value="ECO:0007669"/>
    <property type="project" value="TreeGrafter"/>
</dbReference>
<sequence length="133" mass="15331">MSNDFSKEWGNICQNCERDYEFEYQPLQPYNSLSDALKVVTNLLGMHPCEGTEVVPEDATSHTCLLAGKYHGMVTVLVKAKIEFDNIEFTTESTDTKSVRLTLTCRCQKYISVGIYIHRMVVNWQTYFMLWLG</sequence>
<dbReference type="GO" id="GO:0009306">
    <property type="term" value="P:protein secretion"/>
    <property type="evidence" value="ECO:0007669"/>
    <property type="project" value="TreeGrafter"/>
</dbReference>
<proteinExistence type="predicted"/>